<dbReference type="GO" id="GO:0016846">
    <property type="term" value="F:carbon-sulfur lyase activity"/>
    <property type="evidence" value="ECO:0007669"/>
    <property type="project" value="TreeGrafter"/>
</dbReference>
<evidence type="ECO:0000256" key="2">
    <source>
        <dbReference type="ARBA" id="ARBA00022898"/>
    </source>
</evidence>
<reference evidence="5 6" key="1">
    <citation type="submission" date="2018-06" db="EMBL/GenBank/DDBJ databases">
        <title>Extensive metabolic versatility and redundancy in microbially diverse, dynamic hydrothermal sediments.</title>
        <authorList>
            <person name="Dombrowski N."/>
            <person name="Teske A."/>
            <person name="Baker B.J."/>
        </authorList>
    </citation>
    <scope>NUCLEOTIDE SEQUENCE [LARGE SCALE GENOMIC DNA]</scope>
    <source>
        <strain evidence="5">B47_G16</strain>
    </source>
</reference>
<gene>
    <name evidence="5" type="ORF">DRJ00_04605</name>
</gene>
<dbReference type="InterPro" id="IPR000277">
    <property type="entry name" value="Cys/Met-Metab_PyrdxlP-dep_enz"/>
</dbReference>
<sequence>MSTISVHSGEYIDEAVRAVVTPIFQSSTFLLSDKEYERILEGKTRQANIYTREGNPTRRAVEEKMKALERGEDALSFSSGMAAIAASLLSILKKGDHLISTFDLYGGSSVLINRDLPSLGIESTLVNSTDLEEIESSIRPNTKLFFFESLSNPLLKILDLPKIVEIAREHNLITIIDNTFLTPYNLRPLEYGVDLVVHSATKYLNGHSDIIAGVVVGKKFLIDRIWEKMVRFGGSMDPHQAFLLERGLKTFSLRMQRHNENGRRIAEYLERHPRIKRVIYPGLDSYPQRKLAKHLLKKGCSGMVSFEIKGGDEAGLEFMKNLKIIRQATSLGGVESLVSMPFNTSHADLSEEERRRMGINKGLVRLSCGIEDAEDLIEDIDQALSRVSRW</sequence>
<evidence type="ECO:0000256" key="3">
    <source>
        <dbReference type="PIRSR" id="PIRSR001434-2"/>
    </source>
</evidence>
<dbReference type="Pfam" id="PF01053">
    <property type="entry name" value="Cys_Met_Meta_PP"/>
    <property type="match status" value="1"/>
</dbReference>
<evidence type="ECO:0000313" key="6">
    <source>
        <dbReference type="Proteomes" id="UP000279422"/>
    </source>
</evidence>
<dbReference type="FunFam" id="3.90.1150.10:FF:000033">
    <property type="entry name" value="Cystathionine gamma-synthase"/>
    <property type="match status" value="1"/>
</dbReference>
<keyword evidence="5" id="KW-0456">Lyase</keyword>
<comment type="cofactor">
    <cofactor evidence="1 4">
        <name>pyridoxal 5'-phosphate</name>
        <dbReference type="ChEBI" id="CHEBI:597326"/>
    </cofactor>
</comment>
<comment type="similarity">
    <text evidence="4">Belongs to the trans-sulfuration enzymes family.</text>
</comment>
<dbReference type="Gene3D" id="3.40.640.10">
    <property type="entry name" value="Type I PLP-dependent aspartate aminotransferase-like (Major domain)"/>
    <property type="match status" value="1"/>
</dbReference>
<comment type="caution">
    <text evidence="5">The sequence shown here is derived from an EMBL/GenBank/DDBJ whole genome shotgun (WGS) entry which is preliminary data.</text>
</comment>
<dbReference type="PIRSF" id="PIRSF001434">
    <property type="entry name" value="CGS"/>
    <property type="match status" value="1"/>
</dbReference>
<dbReference type="EMBL" id="QMPZ01000053">
    <property type="protein sequence ID" value="RLE09281.1"/>
    <property type="molecule type" value="Genomic_DNA"/>
</dbReference>
<dbReference type="Proteomes" id="UP000279422">
    <property type="component" value="Unassembled WGS sequence"/>
</dbReference>
<dbReference type="InterPro" id="IPR015421">
    <property type="entry name" value="PyrdxlP-dep_Trfase_major"/>
</dbReference>
<dbReference type="GO" id="GO:0005737">
    <property type="term" value="C:cytoplasm"/>
    <property type="evidence" value="ECO:0007669"/>
    <property type="project" value="TreeGrafter"/>
</dbReference>
<dbReference type="GO" id="GO:0030170">
    <property type="term" value="F:pyridoxal phosphate binding"/>
    <property type="evidence" value="ECO:0007669"/>
    <property type="project" value="InterPro"/>
</dbReference>
<protein>
    <submittedName>
        <fullName evidence="5">Cystathionine beta-lyase</fullName>
    </submittedName>
</protein>
<dbReference type="GO" id="GO:0019346">
    <property type="term" value="P:transsulfuration"/>
    <property type="evidence" value="ECO:0007669"/>
    <property type="project" value="InterPro"/>
</dbReference>
<dbReference type="PROSITE" id="PS00868">
    <property type="entry name" value="CYS_MET_METAB_PP"/>
    <property type="match status" value="1"/>
</dbReference>
<dbReference type="PANTHER" id="PTHR11808:SF80">
    <property type="entry name" value="CYSTATHIONINE GAMMA-LYASE"/>
    <property type="match status" value="1"/>
</dbReference>
<keyword evidence="2 3" id="KW-0663">Pyridoxal phosphate</keyword>
<dbReference type="FunFam" id="3.40.640.10:FF:000046">
    <property type="entry name" value="Cystathionine gamma-lyase"/>
    <property type="match status" value="1"/>
</dbReference>
<evidence type="ECO:0000313" key="5">
    <source>
        <dbReference type="EMBL" id="RLE09281.1"/>
    </source>
</evidence>
<proteinExistence type="inferred from homology"/>
<dbReference type="Gene3D" id="3.90.1150.10">
    <property type="entry name" value="Aspartate Aminotransferase, domain 1"/>
    <property type="match status" value="1"/>
</dbReference>
<dbReference type="SUPFAM" id="SSF53383">
    <property type="entry name" value="PLP-dependent transferases"/>
    <property type="match status" value="1"/>
</dbReference>
<dbReference type="AlphaFoldDB" id="A0A497E5K7"/>
<dbReference type="InterPro" id="IPR015422">
    <property type="entry name" value="PyrdxlP-dep_Trfase_small"/>
</dbReference>
<evidence type="ECO:0000256" key="1">
    <source>
        <dbReference type="ARBA" id="ARBA00001933"/>
    </source>
</evidence>
<dbReference type="PANTHER" id="PTHR11808">
    <property type="entry name" value="TRANS-SULFURATION ENZYME FAMILY MEMBER"/>
    <property type="match status" value="1"/>
</dbReference>
<dbReference type="InterPro" id="IPR015424">
    <property type="entry name" value="PyrdxlP-dep_Trfase"/>
</dbReference>
<dbReference type="CDD" id="cd00614">
    <property type="entry name" value="CGS_like"/>
    <property type="match status" value="1"/>
</dbReference>
<evidence type="ECO:0000256" key="4">
    <source>
        <dbReference type="RuleBase" id="RU362118"/>
    </source>
</evidence>
<feature type="modified residue" description="N6-(pyridoxal phosphate)lysine" evidence="3">
    <location>
        <position position="202"/>
    </location>
</feature>
<dbReference type="GO" id="GO:0009086">
    <property type="term" value="P:methionine biosynthetic process"/>
    <property type="evidence" value="ECO:0007669"/>
    <property type="project" value="UniProtKB-ARBA"/>
</dbReference>
<organism evidence="5 6">
    <name type="scientific">Aerophobetes bacterium</name>
    <dbReference type="NCBI Taxonomy" id="2030807"/>
    <lineage>
        <taxon>Bacteria</taxon>
        <taxon>Candidatus Aerophobota</taxon>
    </lineage>
</organism>
<name>A0A497E5K7_UNCAE</name>
<accession>A0A497E5K7</accession>
<dbReference type="InterPro" id="IPR054542">
    <property type="entry name" value="Cys_met_metab_PP"/>
</dbReference>